<evidence type="ECO:0000256" key="1">
    <source>
        <dbReference type="ARBA" id="ARBA00022679"/>
    </source>
</evidence>
<dbReference type="InterPro" id="IPR001296">
    <property type="entry name" value="Glyco_trans_1"/>
</dbReference>
<organism evidence="4 5">
    <name type="scientific">candidate division WWE3 bacterium CG_4_10_14_0_2_um_filter_42_8</name>
    <dbReference type="NCBI Taxonomy" id="1975074"/>
    <lineage>
        <taxon>Bacteria</taxon>
        <taxon>Katanobacteria</taxon>
    </lineage>
</organism>
<dbReference type="Pfam" id="PF13439">
    <property type="entry name" value="Glyco_transf_4"/>
    <property type="match status" value="1"/>
</dbReference>
<reference evidence="5" key="1">
    <citation type="submission" date="2017-09" db="EMBL/GenBank/DDBJ databases">
        <title>Depth-based differentiation of microbial function through sediment-hosted aquifers and enrichment of novel symbionts in the deep terrestrial subsurface.</title>
        <authorList>
            <person name="Probst A.J."/>
            <person name="Ladd B."/>
            <person name="Jarett J.K."/>
            <person name="Geller-Mcgrath D.E."/>
            <person name="Sieber C.M.K."/>
            <person name="Emerson J.B."/>
            <person name="Anantharaman K."/>
            <person name="Thomas B.C."/>
            <person name="Malmstrom R."/>
            <person name="Stieglmeier M."/>
            <person name="Klingl A."/>
            <person name="Woyke T."/>
            <person name="Ryan C.M."/>
            <person name="Banfield J.F."/>
        </authorList>
    </citation>
    <scope>NUCLEOTIDE SEQUENCE [LARGE SCALE GENOMIC DNA]</scope>
</reference>
<dbReference type="SUPFAM" id="SSF53756">
    <property type="entry name" value="UDP-Glycosyltransferase/glycogen phosphorylase"/>
    <property type="match status" value="1"/>
</dbReference>
<keyword evidence="1 4" id="KW-0808">Transferase</keyword>
<evidence type="ECO:0000259" key="3">
    <source>
        <dbReference type="Pfam" id="PF13439"/>
    </source>
</evidence>
<evidence type="ECO:0000313" key="5">
    <source>
        <dbReference type="Proteomes" id="UP000230970"/>
    </source>
</evidence>
<dbReference type="InterPro" id="IPR028098">
    <property type="entry name" value="Glyco_trans_4-like_N"/>
</dbReference>
<comment type="caution">
    <text evidence="4">The sequence shown here is derived from an EMBL/GenBank/DDBJ whole genome shotgun (WGS) entry which is preliminary data.</text>
</comment>
<feature type="domain" description="Glycosyl transferase family 1" evidence="2">
    <location>
        <begin position="112"/>
        <end position="262"/>
    </location>
</feature>
<dbReference type="Proteomes" id="UP000230970">
    <property type="component" value="Unassembled WGS sequence"/>
</dbReference>
<protein>
    <submittedName>
        <fullName evidence="4">Glycosyl transferase family 1</fullName>
    </submittedName>
</protein>
<dbReference type="EMBL" id="PFNJ01000040">
    <property type="protein sequence ID" value="PIZ43101.1"/>
    <property type="molecule type" value="Genomic_DNA"/>
</dbReference>
<dbReference type="Gene3D" id="3.40.50.2000">
    <property type="entry name" value="Glycogen Phosphorylase B"/>
    <property type="match status" value="2"/>
</dbReference>
<dbReference type="GO" id="GO:0016757">
    <property type="term" value="F:glycosyltransferase activity"/>
    <property type="evidence" value="ECO:0007669"/>
    <property type="project" value="InterPro"/>
</dbReference>
<sequence>MCKRLAIISFSDTLLVHCHDLNTLPIGVAIKLFFNKKVKVVYDAHEYETETVYLKGVEKILAKAFERISIRKVDAVITVSESIASAYRKLYNIKKPFLVKNYPYYCKVQKNDEFREIFKIHQNTIICLYQGGFYPKRGIENILKAFNALRQENKAVVFMGSGPLENLIVNESNQNNIFFLKEVDQKNLLKYTFSADFGLCLTQNESLNHQYSLPNKLFEYIMARIPVIVSNLYEMKKLVVENGIGVISENDTTVSLLKAIKKSDALDLPKIKKNLEVAAQKYRWETQAKILLDVYRNL</sequence>
<dbReference type="PANTHER" id="PTHR46401">
    <property type="entry name" value="GLYCOSYLTRANSFERASE WBBK-RELATED"/>
    <property type="match status" value="1"/>
</dbReference>
<evidence type="ECO:0000259" key="2">
    <source>
        <dbReference type="Pfam" id="PF00534"/>
    </source>
</evidence>
<feature type="domain" description="Glycosyltransferase subfamily 4-like N-terminal" evidence="3">
    <location>
        <begin position="15"/>
        <end position="94"/>
    </location>
</feature>
<dbReference type="PANTHER" id="PTHR46401:SF2">
    <property type="entry name" value="GLYCOSYLTRANSFERASE WBBK-RELATED"/>
    <property type="match status" value="1"/>
</dbReference>
<dbReference type="GO" id="GO:0009103">
    <property type="term" value="P:lipopolysaccharide biosynthetic process"/>
    <property type="evidence" value="ECO:0007669"/>
    <property type="project" value="TreeGrafter"/>
</dbReference>
<gene>
    <name evidence="4" type="ORF">COY34_01555</name>
</gene>
<name>A0A2M7TCP5_UNCKA</name>
<dbReference type="AlphaFoldDB" id="A0A2M7TCP5"/>
<accession>A0A2M7TCP5</accession>
<proteinExistence type="predicted"/>
<dbReference type="Pfam" id="PF00534">
    <property type="entry name" value="Glycos_transf_1"/>
    <property type="match status" value="1"/>
</dbReference>
<evidence type="ECO:0000313" key="4">
    <source>
        <dbReference type="EMBL" id="PIZ43101.1"/>
    </source>
</evidence>